<dbReference type="EMBL" id="JBHSXS010000035">
    <property type="protein sequence ID" value="MFC6885182.1"/>
    <property type="molecule type" value="Genomic_DNA"/>
</dbReference>
<dbReference type="PANTHER" id="PTHR43046">
    <property type="entry name" value="GDP-MANNOSE MANNOSYL HYDROLASE"/>
    <property type="match status" value="1"/>
</dbReference>
<evidence type="ECO:0000256" key="3">
    <source>
        <dbReference type="ARBA" id="ARBA00022801"/>
    </source>
</evidence>
<evidence type="ECO:0000313" key="8">
    <source>
        <dbReference type="Proteomes" id="UP001596380"/>
    </source>
</evidence>
<evidence type="ECO:0000313" key="7">
    <source>
        <dbReference type="EMBL" id="MFC6885182.1"/>
    </source>
</evidence>
<dbReference type="PROSITE" id="PS00893">
    <property type="entry name" value="NUDIX_BOX"/>
    <property type="match status" value="1"/>
</dbReference>
<evidence type="ECO:0000256" key="2">
    <source>
        <dbReference type="ARBA" id="ARBA00005582"/>
    </source>
</evidence>
<keyword evidence="3 5" id="KW-0378">Hydrolase</keyword>
<proteinExistence type="inferred from homology"/>
<comment type="caution">
    <text evidence="7">The sequence shown here is derived from an EMBL/GenBank/DDBJ whole genome shotgun (WGS) entry which is preliminary data.</text>
</comment>
<sequence length="184" mass="20277">MRWTLHGERSVYESPWMNVRLADVELPDGRRFDHHLLRVRPAAGVAAIDAEDRALLIWRHRFITDRWGWEIPGGRVEEGEDPAEAAARELVEETGFRAGPVSHVLDVRPSPGLHDGVHHIFRAEGAERIGEPTDVEAERIEWVPLADVPELAARGEIGSGASLSGLLFLASRLSPCAAPAPARP</sequence>
<dbReference type="CDD" id="cd03424">
    <property type="entry name" value="NUDIX_ADPRase_Nudt5_UGPPase_Nudt14"/>
    <property type="match status" value="1"/>
</dbReference>
<dbReference type="PRINTS" id="PR00502">
    <property type="entry name" value="NUDIXFAMILY"/>
</dbReference>
<dbReference type="Gene3D" id="3.90.79.10">
    <property type="entry name" value="Nucleoside Triphosphate Pyrophosphohydrolase"/>
    <property type="match status" value="1"/>
</dbReference>
<feature type="domain" description="Nudix hydrolase" evidence="6">
    <location>
        <begin position="38"/>
        <end position="165"/>
    </location>
</feature>
<dbReference type="PROSITE" id="PS51462">
    <property type="entry name" value="NUDIX"/>
    <property type="match status" value="1"/>
</dbReference>
<organism evidence="7 8">
    <name type="scientific">Actinomadura yumaensis</name>
    <dbReference type="NCBI Taxonomy" id="111807"/>
    <lineage>
        <taxon>Bacteria</taxon>
        <taxon>Bacillati</taxon>
        <taxon>Actinomycetota</taxon>
        <taxon>Actinomycetes</taxon>
        <taxon>Streptosporangiales</taxon>
        <taxon>Thermomonosporaceae</taxon>
        <taxon>Actinomadura</taxon>
    </lineage>
</organism>
<dbReference type="PANTHER" id="PTHR43046:SF12">
    <property type="entry name" value="GDP-MANNOSE MANNOSYL HYDROLASE"/>
    <property type="match status" value="1"/>
</dbReference>
<dbReference type="InterPro" id="IPR000086">
    <property type="entry name" value="NUDIX_hydrolase_dom"/>
</dbReference>
<dbReference type="EC" id="3.6.-.-" evidence="7"/>
<keyword evidence="8" id="KW-1185">Reference proteome</keyword>
<dbReference type="InterPro" id="IPR020476">
    <property type="entry name" value="Nudix_hydrolase"/>
</dbReference>
<protein>
    <submittedName>
        <fullName evidence="7">NUDIX hydrolase</fullName>
        <ecNumber evidence="7">3.6.-.-</ecNumber>
    </submittedName>
</protein>
<name>A0ABW2CTT1_9ACTN</name>
<keyword evidence="4" id="KW-0460">Magnesium</keyword>
<dbReference type="SUPFAM" id="SSF55811">
    <property type="entry name" value="Nudix"/>
    <property type="match status" value="1"/>
</dbReference>
<reference evidence="8" key="1">
    <citation type="journal article" date="2019" name="Int. J. Syst. Evol. Microbiol.">
        <title>The Global Catalogue of Microorganisms (GCM) 10K type strain sequencing project: providing services to taxonomists for standard genome sequencing and annotation.</title>
        <authorList>
            <consortium name="The Broad Institute Genomics Platform"/>
            <consortium name="The Broad Institute Genome Sequencing Center for Infectious Disease"/>
            <person name="Wu L."/>
            <person name="Ma J."/>
        </authorList>
    </citation>
    <scope>NUCLEOTIDE SEQUENCE [LARGE SCALE GENOMIC DNA]</scope>
    <source>
        <strain evidence="8">JCM 3369</strain>
    </source>
</reference>
<gene>
    <name evidence="7" type="ORF">ACFQKB_35875</name>
</gene>
<dbReference type="RefSeq" id="WP_160825903.1">
    <property type="nucleotide sequence ID" value="NZ_JBHSXE010000001.1"/>
</dbReference>
<dbReference type="GO" id="GO:0016787">
    <property type="term" value="F:hydrolase activity"/>
    <property type="evidence" value="ECO:0007669"/>
    <property type="project" value="UniProtKB-KW"/>
</dbReference>
<evidence type="ECO:0000259" key="6">
    <source>
        <dbReference type="PROSITE" id="PS51462"/>
    </source>
</evidence>
<comment type="cofactor">
    <cofactor evidence="1">
        <name>Mg(2+)</name>
        <dbReference type="ChEBI" id="CHEBI:18420"/>
    </cofactor>
</comment>
<dbReference type="InterPro" id="IPR020084">
    <property type="entry name" value="NUDIX_hydrolase_CS"/>
</dbReference>
<accession>A0ABW2CTT1</accession>
<dbReference type="Pfam" id="PF00293">
    <property type="entry name" value="NUDIX"/>
    <property type="match status" value="1"/>
</dbReference>
<dbReference type="InterPro" id="IPR015797">
    <property type="entry name" value="NUDIX_hydrolase-like_dom_sf"/>
</dbReference>
<evidence type="ECO:0000256" key="5">
    <source>
        <dbReference type="RuleBase" id="RU003476"/>
    </source>
</evidence>
<evidence type="ECO:0000256" key="4">
    <source>
        <dbReference type="ARBA" id="ARBA00022842"/>
    </source>
</evidence>
<evidence type="ECO:0000256" key="1">
    <source>
        <dbReference type="ARBA" id="ARBA00001946"/>
    </source>
</evidence>
<comment type="similarity">
    <text evidence="2 5">Belongs to the Nudix hydrolase family.</text>
</comment>
<dbReference type="Proteomes" id="UP001596380">
    <property type="component" value="Unassembled WGS sequence"/>
</dbReference>